<accession>A0A226EFY6</accession>
<dbReference type="SMART" id="SM00248">
    <property type="entry name" value="ANK"/>
    <property type="match status" value="2"/>
</dbReference>
<dbReference type="InterPro" id="IPR039323">
    <property type="entry name" value="ANKRD_45/46/60"/>
</dbReference>
<sequence length="625" mass="68217">MATAGTDSGVETGNESNDLDDISINVNVINEMGDPISLEDCRHSSSFESGLNQFPNQSPGSDEKDVPPPPPPPTSPNICGSDLFLDDVGGGNEFSSDSLDGMQGDPAEDCELEEDDGGGGGDMDEMTMDRDFNEEQEHEDRQESSGQGSYTPSPPFLNDFPSSLTHPGRDNFNHLNNSGNQFAYQPSEFLHCRAASTMDGFTHAVGEFSLLHHHHQSTAFHSACSPPPVPPATPTNSNSCRALVKFEFPELPKLVCDFEPPAGLQSFLGVEPFHSLDGSNRSGYNVLNTSPSTNDCRSLIPYENNYEQHDLHQKVRMHTRVVRNKLYDNWSNLRREYNERRLRTSTSAGNHLMVLKLLGSGVDANAADELGRTPLHIAACKGFSEIVRLLLQHGANPNQKDSVGNTPLHLSACTNHFDVVTDLLRAGTDVSTLDNNGRNPLQLAQSKLKLIMQCAKSGNEDALRVKKEVQQIIEMMTEYLQKKGQDLEAELLNEFANRLTLSQTPQEVDDLLANLSSLSITSPHNPGSGGASGARSRAMTYCNPKTPPRNPYLIHHLNPNLARPRSASFSAPSSQPLPPPCSTSSSSSISPSQSSRNIIKPGILSRRSPTVHEEQQILMSQCNKD</sequence>
<feature type="region of interest" description="Disordered" evidence="2">
    <location>
        <begin position="519"/>
        <end position="625"/>
    </location>
</feature>
<dbReference type="PROSITE" id="PS50088">
    <property type="entry name" value="ANK_REPEAT"/>
    <property type="match status" value="2"/>
</dbReference>
<dbReference type="Gene3D" id="1.25.40.20">
    <property type="entry name" value="Ankyrin repeat-containing domain"/>
    <property type="match status" value="2"/>
</dbReference>
<reference evidence="3 4" key="1">
    <citation type="submission" date="2015-12" db="EMBL/GenBank/DDBJ databases">
        <title>The genome of Folsomia candida.</title>
        <authorList>
            <person name="Faddeeva A."/>
            <person name="Derks M.F."/>
            <person name="Anvar Y."/>
            <person name="Smit S."/>
            <person name="Van Straalen N."/>
            <person name="Roelofs D."/>
        </authorList>
    </citation>
    <scope>NUCLEOTIDE SEQUENCE [LARGE SCALE GENOMIC DNA]</scope>
    <source>
        <strain evidence="3 4">VU population</strain>
        <tissue evidence="3">Whole body</tissue>
    </source>
</reference>
<dbReference type="InterPro" id="IPR036770">
    <property type="entry name" value="Ankyrin_rpt-contain_sf"/>
</dbReference>
<keyword evidence="1" id="KW-0040">ANK repeat</keyword>
<dbReference type="InterPro" id="IPR002110">
    <property type="entry name" value="Ankyrin_rpt"/>
</dbReference>
<dbReference type="STRING" id="158441.A0A226EFY6"/>
<evidence type="ECO:0000313" key="4">
    <source>
        <dbReference type="Proteomes" id="UP000198287"/>
    </source>
</evidence>
<dbReference type="PANTHER" id="PTHR22677">
    <property type="entry name" value="ANKYRIN REPEAT DOMAIN-CONTAINING PROTEIN 60"/>
    <property type="match status" value="1"/>
</dbReference>
<feature type="compositionally biased region" description="Low complexity" evidence="2">
    <location>
        <begin position="564"/>
        <end position="574"/>
    </location>
</feature>
<feature type="compositionally biased region" description="Polar residues" evidence="2">
    <location>
        <begin position="46"/>
        <end position="60"/>
    </location>
</feature>
<feature type="compositionally biased region" description="Low complexity" evidence="2">
    <location>
        <begin position="582"/>
        <end position="595"/>
    </location>
</feature>
<evidence type="ECO:0000256" key="1">
    <source>
        <dbReference type="PROSITE-ProRule" id="PRU00023"/>
    </source>
</evidence>
<comment type="caution">
    <text evidence="3">The sequence shown here is derived from an EMBL/GenBank/DDBJ whole genome shotgun (WGS) entry which is preliminary data.</text>
</comment>
<evidence type="ECO:0000313" key="3">
    <source>
        <dbReference type="EMBL" id="OXA55721.1"/>
    </source>
</evidence>
<dbReference type="SUPFAM" id="SSF48403">
    <property type="entry name" value="Ankyrin repeat"/>
    <property type="match status" value="1"/>
</dbReference>
<feature type="repeat" description="ANK" evidence="1">
    <location>
        <begin position="403"/>
        <end position="435"/>
    </location>
</feature>
<feature type="compositionally biased region" description="Basic and acidic residues" evidence="2">
    <location>
        <begin position="127"/>
        <end position="143"/>
    </location>
</feature>
<dbReference type="AlphaFoldDB" id="A0A226EFY6"/>
<evidence type="ECO:0000256" key="2">
    <source>
        <dbReference type="SAM" id="MobiDB-lite"/>
    </source>
</evidence>
<dbReference type="PROSITE" id="PS50297">
    <property type="entry name" value="ANK_REP_REGION"/>
    <property type="match status" value="2"/>
</dbReference>
<dbReference type="Proteomes" id="UP000198287">
    <property type="component" value="Unassembled WGS sequence"/>
</dbReference>
<proteinExistence type="predicted"/>
<dbReference type="PRINTS" id="PR01415">
    <property type="entry name" value="ANKYRIN"/>
</dbReference>
<protein>
    <submittedName>
        <fullName evidence="3">Ankyrin repeat domain-containing protein 54</fullName>
    </submittedName>
</protein>
<feature type="region of interest" description="Disordered" evidence="2">
    <location>
        <begin position="37"/>
        <end position="178"/>
    </location>
</feature>
<organism evidence="3 4">
    <name type="scientific">Folsomia candida</name>
    <name type="common">Springtail</name>
    <dbReference type="NCBI Taxonomy" id="158441"/>
    <lineage>
        <taxon>Eukaryota</taxon>
        <taxon>Metazoa</taxon>
        <taxon>Ecdysozoa</taxon>
        <taxon>Arthropoda</taxon>
        <taxon>Hexapoda</taxon>
        <taxon>Collembola</taxon>
        <taxon>Entomobryomorpha</taxon>
        <taxon>Isotomoidea</taxon>
        <taxon>Isotomidae</taxon>
        <taxon>Proisotominae</taxon>
        <taxon>Folsomia</taxon>
    </lineage>
</organism>
<dbReference type="Pfam" id="PF12796">
    <property type="entry name" value="Ank_2"/>
    <property type="match status" value="1"/>
</dbReference>
<feature type="compositionally biased region" description="Polar residues" evidence="2">
    <location>
        <begin position="1"/>
        <end position="16"/>
    </location>
</feature>
<dbReference type="PANTHER" id="PTHR22677:SF4">
    <property type="entry name" value="USHER SYNDROME TYPE-1G PROTEIN-LIKE PROTEIN"/>
    <property type="match status" value="1"/>
</dbReference>
<feature type="repeat" description="ANK" evidence="1">
    <location>
        <begin position="370"/>
        <end position="402"/>
    </location>
</feature>
<dbReference type="OMA" id="IAACKGF"/>
<dbReference type="OrthoDB" id="496981at2759"/>
<feature type="region of interest" description="Disordered" evidence="2">
    <location>
        <begin position="1"/>
        <end position="21"/>
    </location>
</feature>
<feature type="compositionally biased region" description="Acidic residues" evidence="2">
    <location>
        <begin position="106"/>
        <end position="126"/>
    </location>
</feature>
<keyword evidence="4" id="KW-1185">Reference proteome</keyword>
<name>A0A226EFY6_FOLCA</name>
<dbReference type="EMBL" id="LNIX01000004">
    <property type="protein sequence ID" value="OXA55721.1"/>
    <property type="molecule type" value="Genomic_DNA"/>
</dbReference>
<gene>
    <name evidence="3" type="ORF">Fcan01_09338</name>
</gene>